<gene>
    <name evidence="3" type="ORF">DNG_08177</name>
</gene>
<evidence type="ECO:0000313" key="4">
    <source>
        <dbReference type="Proteomes" id="UP001187682"/>
    </source>
</evidence>
<organism evidence="3 4">
    <name type="scientific">Cephalotrichum gorgonifer</name>
    <dbReference type="NCBI Taxonomy" id="2041049"/>
    <lineage>
        <taxon>Eukaryota</taxon>
        <taxon>Fungi</taxon>
        <taxon>Dikarya</taxon>
        <taxon>Ascomycota</taxon>
        <taxon>Pezizomycotina</taxon>
        <taxon>Sordariomycetes</taxon>
        <taxon>Hypocreomycetidae</taxon>
        <taxon>Microascales</taxon>
        <taxon>Microascaceae</taxon>
        <taxon>Cephalotrichum</taxon>
    </lineage>
</organism>
<dbReference type="Proteomes" id="UP001187682">
    <property type="component" value="Unassembled WGS sequence"/>
</dbReference>
<proteinExistence type="predicted"/>
<evidence type="ECO:0000313" key="3">
    <source>
        <dbReference type="EMBL" id="SPO05490.1"/>
    </source>
</evidence>
<dbReference type="Pfam" id="PF10645">
    <property type="entry name" value="Carb_bind"/>
    <property type="match status" value="1"/>
</dbReference>
<feature type="domain" description="Endo-1,3(4)-beta-glucanase 1 carbohydrate binding" evidence="2">
    <location>
        <begin position="27"/>
        <end position="74"/>
    </location>
</feature>
<protein>
    <recommendedName>
        <fullName evidence="2">Endo-1,3(4)-beta-glucanase 1 carbohydrate binding domain-containing protein</fullName>
    </recommendedName>
</protein>
<sequence>MATRVFLAAVSLAASFSGVLAEDLEWCGDAQYYPAEYTCFDDSTLCPILFGLPNRPCGGGCYAPEMYQCESGSLSLLPEEDGPFKLTTHSTVTKVSGWELKACGNYLAIGAGARECNSCPEGAACDEYQNETVFLPNGEMAADLPGGQYWYVSPEDGALMFTEGGDEAEAGIALAGQRVEVYSDGFFSYQGSRHYWLACLRRLPGGTVGTTRSYRIHAPTPENLEKEDCSQIKLVASSVADRKHGAYKYD</sequence>
<feature type="chain" id="PRO_5041961429" description="Endo-1,3(4)-beta-glucanase 1 carbohydrate binding domain-containing protein" evidence="1">
    <location>
        <begin position="22"/>
        <end position="250"/>
    </location>
</feature>
<dbReference type="GO" id="GO:0030246">
    <property type="term" value="F:carbohydrate binding"/>
    <property type="evidence" value="ECO:0007669"/>
    <property type="project" value="InterPro"/>
</dbReference>
<name>A0AAE8SY38_9PEZI</name>
<dbReference type="InterPro" id="IPR018909">
    <property type="entry name" value="Eng1_septum"/>
</dbReference>
<accession>A0AAE8SY38</accession>
<comment type="caution">
    <text evidence="3">The sequence shown here is derived from an EMBL/GenBank/DDBJ whole genome shotgun (WGS) entry which is preliminary data.</text>
</comment>
<dbReference type="AlphaFoldDB" id="A0AAE8SY38"/>
<evidence type="ECO:0000256" key="1">
    <source>
        <dbReference type="SAM" id="SignalP"/>
    </source>
</evidence>
<feature type="signal peptide" evidence="1">
    <location>
        <begin position="1"/>
        <end position="21"/>
    </location>
</feature>
<evidence type="ECO:0000259" key="2">
    <source>
        <dbReference type="Pfam" id="PF10645"/>
    </source>
</evidence>
<dbReference type="EMBL" id="ONZQ02000013">
    <property type="protein sequence ID" value="SPO05490.1"/>
    <property type="molecule type" value="Genomic_DNA"/>
</dbReference>
<reference evidence="3" key="1">
    <citation type="submission" date="2018-03" db="EMBL/GenBank/DDBJ databases">
        <authorList>
            <person name="Guldener U."/>
        </authorList>
    </citation>
    <scope>NUCLEOTIDE SEQUENCE</scope>
</reference>
<keyword evidence="1" id="KW-0732">Signal</keyword>
<keyword evidence="4" id="KW-1185">Reference proteome</keyword>